<name>A0A4W5MP31_9TELE</name>
<proteinExistence type="predicted"/>
<accession>A0A4W5MP31</accession>
<dbReference type="Proteomes" id="UP000314982">
    <property type="component" value="Unassembled WGS sequence"/>
</dbReference>
<dbReference type="Ensembl" id="ENSHHUT00000042265.1">
    <property type="protein sequence ID" value="ENSHHUP00000040691.1"/>
    <property type="gene ID" value="ENSHHUG00000025134.1"/>
</dbReference>
<protein>
    <submittedName>
        <fullName evidence="2">Rap guanine nucleotide exchange factor (GEF) 6</fullName>
    </submittedName>
</protein>
<feature type="compositionally biased region" description="Polar residues" evidence="1">
    <location>
        <begin position="51"/>
        <end position="71"/>
    </location>
</feature>
<reference evidence="2" key="3">
    <citation type="submission" date="2025-09" db="UniProtKB">
        <authorList>
            <consortium name="Ensembl"/>
        </authorList>
    </citation>
    <scope>IDENTIFICATION</scope>
</reference>
<evidence type="ECO:0000313" key="3">
    <source>
        <dbReference type="Proteomes" id="UP000314982"/>
    </source>
</evidence>
<organism evidence="2 3">
    <name type="scientific">Hucho hucho</name>
    <name type="common">huchen</name>
    <dbReference type="NCBI Taxonomy" id="62062"/>
    <lineage>
        <taxon>Eukaryota</taxon>
        <taxon>Metazoa</taxon>
        <taxon>Chordata</taxon>
        <taxon>Craniata</taxon>
        <taxon>Vertebrata</taxon>
        <taxon>Euteleostomi</taxon>
        <taxon>Actinopterygii</taxon>
        <taxon>Neopterygii</taxon>
        <taxon>Teleostei</taxon>
        <taxon>Protacanthopterygii</taxon>
        <taxon>Salmoniformes</taxon>
        <taxon>Salmonidae</taxon>
        <taxon>Salmoninae</taxon>
        <taxon>Hucho</taxon>
    </lineage>
</organism>
<dbReference type="AlphaFoldDB" id="A0A4W5MP31"/>
<keyword evidence="3" id="KW-1185">Reference proteome</keyword>
<feature type="compositionally biased region" description="Basic and acidic residues" evidence="1">
    <location>
        <begin position="37"/>
        <end position="49"/>
    </location>
</feature>
<sequence length="271" mass="27989">MPAGKSDNLSDSSHSEISSRSSIVSNCSVDSMPAGPAEERQGIKTRDTIETPGTTTQLTHANSDCSQPSTSLSLAQGHVMRGSTFTSSTSTEELGPDHASLDSVVDSGRGSWTSCSSNSHDSFQSLPVPLLGLSRPPAWDHLALGGFRHTQLAGPIAEVEAGPAGEGVVGAPGAGSSGVEDAMKLARDSSELNQSRQSWASSSSLSDTYEGNYGTIKRRTADCASDAPGKGHDAPQSTAPIYKTVTSSTEKGLIGEGPLCVFSITSTVLWC</sequence>
<feature type="region of interest" description="Disordered" evidence="1">
    <location>
        <begin position="1"/>
        <end position="71"/>
    </location>
</feature>
<reference evidence="3" key="1">
    <citation type="submission" date="2018-06" db="EMBL/GenBank/DDBJ databases">
        <title>Genome assembly of Danube salmon.</title>
        <authorList>
            <person name="Macqueen D.J."/>
            <person name="Gundappa M.K."/>
        </authorList>
    </citation>
    <scope>NUCLEOTIDE SEQUENCE [LARGE SCALE GENOMIC DNA]</scope>
</reference>
<evidence type="ECO:0000256" key="1">
    <source>
        <dbReference type="SAM" id="MobiDB-lite"/>
    </source>
</evidence>
<evidence type="ECO:0000313" key="2">
    <source>
        <dbReference type="Ensembl" id="ENSHHUP00000040691.1"/>
    </source>
</evidence>
<reference evidence="2" key="2">
    <citation type="submission" date="2025-08" db="UniProtKB">
        <authorList>
            <consortium name="Ensembl"/>
        </authorList>
    </citation>
    <scope>IDENTIFICATION</scope>
</reference>
<dbReference type="GeneTree" id="ENSGT00940000158124"/>
<feature type="compositionally biased region" description="Low complexity" evidence="1">
    <location>
        <begin position="1"/>
        <end position="31"/>
    </location>
</feature>